<name>A0A084VPT8_ANOSI</name>
<dbReference type="AlphaFoldDB" id="A0A084VPT8"/>
<evidence type="ECO:0000313" key="3">
    <source>
        <dbReference type="Proteomes" id="UP000030765"/>
    </source>
</evidence>
<dbReference type="VEuPathDB" id="VectorBase:ASIC007369"/>
<reference evidence="2" key="2">
    <citation type="submission" date="2020-05" db="UniProtKB">
        <authorList>
            <consortium name="EnsemblMetazoa"/>
        </authorList>
    </citation>
    <scope>IDENTIFICATION</scope>
</reference>
<dbReference type="EnsemblMetazoa" id="ASIC007369-RA">
    <property type="protein sequence ID" value="ASIC007369-PA"/>
    <property type="gene ID" value="ASIC007369"/>
</dbReference>
<dbReference type="EMBL" id="KE524999">
    <property type="protein sequence ID" value="KFB39982.1"/>
    <property type="molecule type" value="Genomic_DNA"/>
</dbReference>
<sequence>MPLECIEAEGNHNQNRIIAGVGIIICRIHLVPAHQQSSTPPPEPFEGVQRTFWLMVHRCVITIEE</sequence>
<reference evidence="1 3" key="1">
    <citation type="journal article" date="2014" name="BMC Genomics">
        <title>Genome sequence of Anopheles sinensis provides insight into genetics basis of mosquito competence for malaria parasites.</title>
        <authorList>
            <person name="Zhou D."/>
            <person name="Zhang D."/>
            <person name="Ding G."/>
            <person name="Shi L."/>
            <person name="Hou Q."/>
            <person name="Ye Y."/>
            <person name="Xu Y."/>
            <person name="Zhou H."/>
            <person name="Xiong C."/>
            <person name="Li S."/>
            <person name="Yu J."/>
            <person name="Hong S."/>
            <person name="Yu X."/>
            <person name="Zou P."/>
            <person name="Chen C."/>
            <person name="Chang X."/>
            <person name="Wang W."/>
            <person name="Lv Y."/>
            <person name="Sun Y."/>
            <person name="Ma L."/>
            <person name="Shen B."/>
            <person name="Zhu C."/>
        </authorList>
    </citation>
    <scope>NUCLEOTIDE SEQUENCE [LARGE SCALE GENOMIC DNA]</scope>
</reference>
<proteinExistence type="predicted"/>
<organism evidence="1">
    <name type="scientific">Anopheles sinensis</name>
    <name type="common">Mosquito</name>
    <dbReference type="NCBI Taxonomy" id="74873"/>
    <lineage>
        <taxon>Eukaryota</taxon>
        <taxon>Metazoa</taxon>
        <taxon>Ecdysozoa</taxon>
        <taxon>Arthropoda</taxon>
        <taxon>Hexapoda</taxon>
        <taxon>Insecta</taxon>
        <taxon>Pterygota</taxon>
        <taxon>Neoptera</taxon>
        <taxon>Endopterygota</taxon>
        <taxon>Diptera</taxon>
        <taxon>Nematocera</taxon>
        <taxon>Culicoidea</taxon>
        <taxon>Culicidae</taxon>
        <taxon>Anophelinae</taxon>
        <taxon>Anopheles</taxon>
    </lineage>
</organism>
<keyword evidence="3" id="KW-1185">Reference proteome</keyword>
<evidence type="ECO:0000313" key="1">
    <source>
        <dbReference type="EMBL" id="KFB39982.1"/>
    </source>
</evidence>
<gene>
    <name evidence="1" type="ORF">ZHAS_00007369</name>
</gene>
<evidence type="ECO:0000313" key="2">
    <source>
        <dbReference type="EnsemblMetazoa" id="ASIC007369-PA"/>
    </source>
</evidence>
<protein>
    <submittedName>
        <fullName evidence="1 2">Cytochrome C biogenesis protein CcsB</fullName>
    </submittedName>
</protein>
<dbReference type="Proteomes" id="UP000030765">
    <property type="component" value="Unassembled WGS sequence"/>
</dbReference>
<accession>A0A084VPT8</accession>
<dbReference type="EMBL" id="ATLV01015034">
    <property type="status" value="NOT_ANNOTATED_CDS"/>
    <property type="molecule type" value="Genomic_DNA"/>
</dbReference>